<protein>
    <recommendedName>
        <fullName evidence="3 11">Chorismate synthase</fullName>
        <shortName evidence="11">CS</shortName>
        <ecNumber evidence="3 11">4.2.3.5</ecNumber>
    </recommendedName>
    <alternativeName>
        <fullName evidence="11">5-enolpyruvylshikimate-3-phosphate phospholyase</fullName>
    </alternativeName>
</protein>
<dbReference type="NCBIfam" id="NF003793">
    <property type="entry name" value="PRK05382.1"/>
    <property type="match status" value="1"/>
</dbReference>
<keyword evidence="4 11" id="KW-0028">Amino-acid biosynthesis</keyword>
<dbReference type="EC" id="4.2.3.5" evidence="3 11"/>
<evidence type="ECO:0000256" key="6">
    <source>
        <dbReference type="ARBA" id="ARBA00022643"/>
    </source>
</evidence>
<dbReference type="PROSITE" id="PS00789">
    <property type="entry name" value="CHORISMATE_SYNTHASE_3"/>
    <property type="match status" value="1"/>
</dbReference>
<dbReference type="HAMAP" id="MF_00300">
    <property type="entry name" value="Chorismate_synth"/>
    <property type="match status" value="1"/>
</dbReference>
<evidence type="ECO:0000256" key="9">
    <source>
        <dbReference type="ARBA" id="ARBA00023141"/>
    </source>
</evidence>
<comment type="cofactor">
    <cofactor evidence="11 12">
        <name>FMNH2</name>
        <dbReference type="ChEBI" id="CHEBI:57618"/>
    </cofactor>
    <text evidence="11 12">Reduced FMN (FMNH(2)).</text>
</comment>
<dbReference type="Pfam" id="PF01264">
    <property type="entry name" value="Chorismate_synt"/>
    <property type="match status" value="1"/>
</dbReference>
<evidence type="ECO:0000256" key="11">
    <source>
        <dbReference type="HAMAP-Rule" id="MF_00300"/>
    </source>
</evidence>
<evidence type="ECO:0000256" key="4">
    <source>
        <dbReference type="ARBA" id="ARBA00022605"/>
    </source>
</evidence>
<dbReference type="PANTHER" id="PTHR21085">
    <property type="entry name" value="CHORISMATE SYNTHASE"/>
    <property type="match status" value="1"/>
</dbReference>
<gene>
    <name evidence="11" type="primary">aroC</name>
    <name evidence="13" type="ordered locus">Hore_06100</name>
</gene>
<dbReference type="KEGG" id="hor:Hore_06100"/>
<evidence type="ECO:0000256" key="12">
    <source>
        <dbReference type="RuleBase" id="RU000605"/>
    </source>
</evidence>
<feature type="binding site" evidence="11">
    <location>
        <begin position="325"/>
        <end position="329"/>
    </location>
    <ligand>
        <name>FMN</name>
        <dbReference type="ChEBI" id="CHEBI:58210"/>
    </ligand>
</feature>
<organism evidence="13 14">
    <name type="scientific">Halothermothrix orenii (strain H 168 / OCM 544 / DSM 9562)</name>
    <dbReference type="NCBI Taxonomy" id="373903"/>
    <lineage>
        <taxon>Bacteria</taxon>
        <taxon>Bacillati</taxon>
        <taxon>Bacillota</taxon>
        <taxon>Clostridia</taxon>
        <taxon>Halanaerobiales</taxon>
        <taxon>Halothermotrichaceae</taxon>
        <taxon>Halothermothrix</taxon>
    </lineage>
</organism>
<dbReference type="PROSITE" id="PS00788">
    <property type="entry name" value="CHORISMATE_SYNTHASE_2"/>
    <property type="match status" value="1"/>
</dbReference>
<keyword evidence="8 11" id="KW-0521">NADP</keyword>
<dbReference type="SUPFAM" id="SSF103263">
    <property type="entry name" value="Chorismate synthase, AroC"/>
    <property type="match status" value="1"/>
</dbReference>
<dbReference type="PANTHER" id="PTHR21085:SF0">
    <property type="entry name" value="CHORISMATE SYNTHASE"/>
    <property type="match status" value="1"/>
</dbReference>
<dbReference type="GO" id="GO:0009423">
    <property type="term" value="P:chorismate biosynthetic process"/>
    <property type="evidence" value="ECO:0007669"/>
    <property type="project" value="UniProtKB-UniRule"/>
</dbReference>
<evidence type="ECO:0000256" key="3">
    <source>
        <dbReference type="ARBA" id="ARBA00013036"/>
    </source>
</evidence>
<keyword evidence="14" id="KW-1185">Reference proteome</keyword>
<feature type="binding site" evidence="11">
    <location>
        <position position="47"/>
    </location>
    <ligand>
        <name>NADP(+)</name>
        <dbReference type="ChEBI" id="CHEBI:58349"/>
    </ligand>
</feature>
<feature type="binding site" evidence="11">
    <location>
        <begin position="145"/>
        <end position="147"/>
    </location>
    <ligand>
        <name>FMN</name>
        <dbReference type="ChEBI" id="CHEBI:58210"/>
    </ligand>
</feature>
<keyword evidence="7 11" id="KW-0274">FAD</keyword>
<dbReference type="GO" id="GO:0005829">
    <property type="term" value="C:cytosol"/>
    <property type="evidence" value="ECO:0007669"/>
    <property type="project" value="TreeGrafter"/>
</dbReference>
<dbReference type="NCBIfam" id="TIGR00033">
    <property type="entry name" value="aroC"/>
    <property type="match status" value="1"/>
</dbReference>
<dbReference type="HOGENOM" id="CLU_034547_2_0_9"/>
<keyword evidence="5 11" id="KW-0285">Flavoprotein</keyword>
<dbReference type="PROSITE" id="PS00787">
    <property type="entry name" value="CHORISMATE_SYNTHASE_1"/>
    <property type="match status" value="1"/>
</dbReference>
<dbReference type="UniPathway" id="UPA00053">
    <property type="reaction ID" value="UER00090"/>
</dbReference>
<dbReference type="GO" id="GO:0004107">
    <property type="term" value="F:chorismate synthase activity"/>
    <property type="evidence" value="ECO:0007669"/>
    <property type="project" value="UniProtKB-UniRule"/>
</dbReference>
<dbReference type="Gene3D" id="3.60.150.10">
    <property type="entry name" value="Chorismate synthase AroC"/>
    <property type="match status" value="1"/>
</dbReference>
<dbReference type="GO" id="GO:0009073">
    <property type="term" value="P:aromatic amino acid family biosynthetic process"/>
    <property type="evidence" value="ECO:0007669"/>
    <property type="project" value="UniProtKB-KW"/>
</dbReference>
<accession>B8D2E0</accession>
<evidence type="ECO:0000256" key="1">
    <source>
        <dbReference type="ARBA" id="ARBA00005044"/>
    </source>
</evidence>
<evidence type="ECO:0000313" key="13">
    <source>
        <dbReference type="EMBL" id="ACL69367.1"/>
    </source>
</evidence>
<name>B8D2E0_HALOH</name>
<keyword evidence="10 11" id="KW-0456">Lyase</keyword>
<keyword evidence="9 11" id="KW-0057">Aromatic amino acid biosynthesis</keyword>
<keyword evidence="6 11" id="KW-0288">FMN</keyword>
<dbReference type="GO" id="GO:0008652">
    <property type="term" value="P:amino acid biosynthetic process"/>
    <property type="evidence" value="ECO:0007669"/>
    <property type="project" value="UniProtKB-KW"/>
</dbReference>
<evidence type="ECO:0000256" key="7">
    <source>
        <dbReference type="ARBA" id="ARBA00022827"/>
    </source>
</evidence>
<evidence type="ECO:0000256" key="10">
    <source>
        <dbReference type="ARBA" id="ARBA00023239"/>
    </source>
</evidence>
<comment type="subunit">
    <text evidence="11">Homotetramer.</text>
</comment>
<dbReference type="PIRSF" id="PIRSF001456">
    <property type="entry name" value="Chorismate_synth"/>
    <property type="match status" value="1"/>
</dbReference>
<dbReference type="OrthoDB" id="9771806at2"/>
<dbReference type="Proteomes" id="UP000000719">
    <property type="component" value="Chromosome"/>
</dbReference>
<reference evidence="13 14" key="1">
    <citation type="journal article" date="2009" name="PLoS ONE">
        <title>Genome analysis of the anaerobic thermohalophilic bacterium Halothermothrix orenii.</title>
        <authorList>
            <person name="Mavromatis K."/>
            <person name="Ivanova N."/>
            <person name="Anderson I."/>
            <person name="Lykidis A."/>
            <person name="Hooper S.D."/>
            <person name="Sun H."/>
            <person name="Kunin V."/>
            <person name="Lapidus A."/>
            <person name="Hugenholtz P."/>
            <person name="Patel B."/>
            <person name="Kyrpides N.C."/>
        </authorList>
    </citation>
    <scope>NUCLEOTIDE SEQUENCE [LARGE SCALE GENOMIC DNA]</scope>
    <source>
        <strain evidence="14">H 168 / OCM 544 / DSM 9562</strain>
    </source>
</reference>
<proteinExistence type="inferred from homology"/>
<feature type="binding site" evidence="11">
    <location>
        <position position="41"/>
    </location>
    <ligand>
        <name>NADP(+)</name>
        <dbReference type="ChEBI" id="CHEBI:58349"/>
    </ligand>
</feature>
<comment type="caution">
    <text evidence="11">Lacks conserved residue(s) required for the propagation of feature annotation.</text>
</comment>
<comment type="function">
    <text evidence="11">Catalyzes the anti-1,4-elimination of the C-3 phosphate and the C-6 proR hydrogen from 5-enolpyruvylshikimate-3-phosphate (EPSP) to yield chorismate, which is the branch point compound that serves as the starting substrate for the three terminal pathways of aromatic amino acid biosynthesis. This reaction introduces a second double bond into the aromatic ring system.</text>
</comment>
<dbReference type="FunFam" id="3.60.150.10:FF:000002">
    <property type="entry name" value="Chorismate synthase"/>
    <property type="match status" value="1"/>
</dbReference>
<comment type="similarity">
    <text evidence="2 11 12">Belongs to the chorismate synthase family.</text>
</comment>
<evidence type="ECO:0000313" key="14">
    <source>
        <dbReference type="Proteomes" id="UP000000719"/>
    </source>
</evidence>
<evidence type="ECO:0000256" key="2">
    <source>
        <dbReference type="ARBA" id="ARBA00008014"/>
    </source>
</evidence>
<comment type="catalytic activity">
    <reaction evidence="11 12">
        <text>5-O-(1-carboxyvinyl)-3-phosphoshikimate = chorismate + phosphate</text>
        <dbReference type="Rhea" id="RHEA:21020"/>
        <dbReference type="ChEBI" id="CHEBI:29748"/>
        <dbReference type="ChEBI" id="CHEBI:43474"/>
        <dbReference type="ChEBI" id="CHEBI:57701"/>
        <dbReference type="EC" id="4.2.3.5"/>
    </reaction>
</comment>
<feature type="binding site" evidence="11">
    <location>
        <position position="310"/>
    </location>
    <ligand>
        <name>FMN</name>
        <dbReference type="ChEBI" id="CHEBI:58210"/>
    </ligand>
</feature>
<comment type="pathway">
    <text evidence="1 11 12">Metabolic intermediate biosynthesis; chorismate biosynthesis; chorismate from D-erythrose 4-phosphate and phosphoenolpyruvate: step 7/7.</text>
</comment>
<dbReference type="InterPro" id="IPR020541">
    <property type="entry name" value="Chorismate_synthase_CS"/>
</dbReference>
<dbReference type="InterPro" id="IPR000453">
    <property type="entry name" value="Chorismate_synth"/>
</dbReference>
<evidence type="ECO:0000256" key="5">
    <source>
        <dbReference type="ARBA" id="ARBA00022630"/>
    </source>
</evidence>
<sequence>MVLSFKTAGESHGKGLMVIIDGMPAGVKVDIDLINKKLGRRQGGYGRGGRMKIEKDKVEVLSGIRCGETIGSPVGLLIYNRDWENWKKVMSPVTRPGVGNEEISIKKDGKIKKIKRVVTRPRPGHADLAGALKYNQSDIRNILERASARETAARTAAGAVAQALLKYFDIDIISHVIQIGEVKSSSPEVDFDTLKERILKSPLNCYDKKKEQEMINHIDKIKEAGDSLGGVIEIRTTPLPVGLGSHVQWDRRLDGRLAQALISIPAIKGVEIGTAFDNAGSYGSRVHDEIFYSKEKGFYRKTNRAGGLEGGITNGEPLIIRLAMKPIPTLYSPLQSVDIVTKKPFTASVERSDVTAVPAAGVVAEAMVSFILAQAILEKFGGDHIDEIFDNYKRFLDKM</sequence>
<dbReference type="EMBL" id="CP001098">
    <property type="protein sequence ID" value="ACL69367.1"/>
    <property type="molecule type" value="Genomic_DNA"/>
</dbReference>
<dbReference type="eggNOG" id="COG0082">
    <property type="taxonomic scope" value="Bacteria"/>
</dbReference>
<dbReference type="AlphaFoldDB" id="B8D2E0"/>
<feature type="binding site" evidence="11">
    <location>
        <position position="351"/>
    </location>
    <ligand>
        <name>FMN</name>
        <dbReference type="ChEBI" id="CHEBI:58210"/>
    </ligand>
</feature>
<dbReference type="STRING" id="373903.Hore_06100"/>
<dbReference type="GO" id="GO:0010181">
    <property type="term" value="F:FMN binding"/>
    <property type="evidence" value="ECO:0007669"/>
    <property type="project" value="TreeGrafter"/>
</dbReference>
<dbReference type="CDD" id="cd07304">
    <property type="entry name" value="Chorismate_synthase"/>
    <property type="match status" value="1"/>
</dbReference>
<evidence type="ECO:0000256" key="8">
    <source>
        <dbReference type="ARBA" id="ARBA00022857"/>
    </source>
</evidence>
<dbReference type="InterPro" id="IPR035904">
    <property type="entry name" value="Chorismate_synth_AroC_sf"/>
</dbReference>